<dbReference type="Pfam" id="PF13890">
    <property type="entry name" value="Rab3-GTPase_cat"/>
    <property type="match status" value="1"/>
</dbReference>
<dbReference type="STRING" id="112090.W4H7T2"/>
<evidence type="ECO:0000256" key="3">
    <source>
        <dbReference type="ARBA" id="ARBA00015817"/>
    </source>
</evidence>
<name>W4H7T2_APHAT</name>
<evidence type="ECO:0000259" key="6">
    <source>
        <dbReference type="Pfam" id="PF13890"/>
    </source>
</evidence>
<accession>W4H7T2</accession>
<evidence type="ECO:0000256" key="5">
    <source>
        <dbReference type="ARBA" id="ARBA00022490"/>
    </source>
</evidence>
<dbReference type="AlphaFoldDB" id="W4H7T2"/>
<comment type="similarity">
    <text evidence="2">Belongs to the Rab3-GAP catalytic subunit family.</text>
</comment>
<reference evidence="7" key="1">
    <citation type="submission" date="2013-12" db="EMBL/GenBank/DDBJ databases">
        <title>The Genome Sequence of Aphanomyces astaci APO3.</title>
        <authorList>
            <consortium name="The Broad Institute Genomics Platform"/>
            <person name="Russ C."/>
            <person name="Tyler B."/>
            <person name="van West P."/>
            <person name="Dieguez-Uribeondo J."/>
            <person name="Young S.K."/>
            <person name="Zeng Q."/>
            <person name="Gargeya S."/>
            <person name="Fitzgerald M."/>
            <person name="Abouelleil A."/>
            <person name="Alvarado L."/>
            <person name="Chapman S.B."/>
            <person name="Gainer-Dewar J."/>
            <person name="Goldberg J."/>
            <person name="Griggs A."/>
            <person name="Gujja S."/>
            <person name="Hansen M."/>
            <person name="Howarth C."/>
            <person name="Imamovic A."/>
            <person name="Ireland A."/>
            <person name="Larimer J."/>
            <person name="McCowan C."/>
            <person name="Murphy C."/>
            <person name="Pearson M."/>
            <person name="Poon T.W."/>
            <person name="Priest M."/>
            <person name="Roberts A."/>
            <person name="Saif S."/>
            <person name="Shea T."/>
            <person name="Sykes S."/>
            <person name="Wortman J."/>
            <person name="Nusbaum C."/>
            <person name="Birren B."/>
        </authorList>
    </citation>
    <scope>NUCLEOTIDE SEQUENCE [LARGE SCALE GENOMIC DNA]</scope>
    <source>
        <strain evidence="7">APO3</strain>
    </source>
</reference>
<dbReference type="PANTHER" id="PTHR21422">
    <property type="entry name" value="RAB3 GTPASE-ACTIVATING PROTEIN CATALYTIC SUBUNIT"/>
    <property type="match status" value="1"/>
</dbReference>
<dbReference type="InterPro" id="IPR026147">
    <property type="entry name" value="Rab3GAP1_conserved"/>
</dbReference>
<evidence type="ECO:0000256" key="4">
    <source>
        <dbReference type="ARBA" id="ARBA00022468"/>
    </source>
</evidence>
<sequence>MTMADVEEDPSSRFVDYTNETDWERFIAAVEDALLQWGLNDHGAMPEGVTSDKFKVFGLQNSHYLLRLHQEDVLHAAPPPAAITIRNAAAASSSTSTLHYTPTLASIADPRLDLTSPPESLHRYFGCDTYLLLYRYHLLAYNDTEDTITLDTTAGVRDDEVHVLLSSLMVALGNCNCTLPAFVVVGDLDNQRFMGVAAPGLHSSISMQFDTNKVPEVPAAQHCISGLLDLFRFKLEQIPSSNSNTFHALFSASVVYHYDWHPPPPPPDSSLLEWRHAADGNHQHHDLWKYMTWGPVKSPLVSLALQAGWTSLQEGTFVDNAVHSTLNPMEAPTFLLTSLLHSSAHSGGNPPLPPMAQSLQQLVSNLHHARSVTRDVLVSELATTAHVSSPKKSPSRYQSRVPAARAAAVIGHAIGSWVSPADAEIPAMLAAVLEPTTTDGGPWCHAPTCLQHAVVVGQLVSRLALQMSRLEDLQAQCVLWVEFVRVLRDQWRTQQLLPHMGLGRDGMLNPVEVDPLDGISMPTPDFHFNLLHQKLQLLNLCIVRRVRLPLSRRQSHATDDDDEFFDSLEELPCVGVLRSVEGHRLLHHPTKDLHVPVTQDAVPLTEDIAKEQQDILAKLGVSAESTLLRQQIQSTSMLSDMQAFKAANPLSCLADFIRWYSPRDWSECDGEIVVDMQTTFPQGHLSARMSHHQDANPWQLMWTSAAAVPADKQKPLFDAPTEAEKLFHYLETMAPATLLYHMVVATLSNASVFWQVAMGHEWLEAFPVFVSVRDHFQAKCNKAIAALDDAAVDELRQPTAEHQVLEVLALDACDKAVDALAQVETTVAALTSLRHVLPQVSATLVNDMVVTKGPVVVAAEDRAAVTDVVWTAKDPSGPLHRFPVEREYVLRHTAPRPFFVGPRDDGGRRSVDVVNRLYANFTPHEVRYALVLTDSEF</sequence>
<feature type="domain" description="Rab3GAP catalytic subunit conserved" evidence="6">
    <location>
        <begin position="574"/>
        <end position="731"/>
    </location>
</feature>
<dbReference type="EMBL" id="KI913116">
    <property type="protein sequence ID" value="ETV87183.1"/>
    <property type="molecule type" value="Genomic_DNA"/>
</dbReference>
<organism evidence="7">
    <name type="scientific">Aphanomyces astaci</name>
    <name type="common">Crayfish plague agent</name>
    <dbReference type="NCBI Taxonomy" id="112090"/>
    <lineage>
        <taxon>Eukaryota</taxon>
        <taxon>Sar</taxon>
        <taxon>Stramenopiles</taxon>
        <taxon>Oomycota</taxon>
        <taxon>Saprolegniomycetes</taxon>
        <taxon>Saprolegniales</taxon>
        <taxon>Verrucalvaceae</taxon>
        <taxon>Aphanomyces</taxon>
    </lineage>
</organism>
<proteinExistence type="inferred from homology"/>
<evidence type="ECO:0000256" key="1">
    <source>
        <dbReference type="ARBA" id="ARBA00004496"/>
    </source>
</evidence>
<dbReference type="RefSeq" id="XP_009823982.1">
    <property type="nucleotide sequence ID" value="XM_009825680.1"/>
</dbReference>
<dbReference type="PANTHER" id="PTHR21422:SF9">
    <property type="entry name" value="RAB3 GTPASE-ACTIVATING PROTEIN CATALYTIC SUBUNIT"/>
    <property type="match status" value="1"/>
</dbReference>
<gene>
    <name evidence="7" type="ORF">H257_02158</name>
</gene>
<dbReference type="GO" id="GO:0005737">
    <property type="term" value="C:cytoplasm"/>
    <property type="evidence" value="ECO:0007669"/>
    <property type="project" value="UniProtKB-SubCell"/>
</dbReference>
<dbReference type="GeneID" id="20804154"/>
<keyword evidence="5" id="KW-0963">Cytoplasm</keyword>
<dbReference type="GO" id="GO:0005096">
    <property type="term" value="F:GTPase activator activity"/>
    <property type="evidence" value="ECO:0007669"/>
    <property type="project" value="UniProtKB-KW"/>
</dbReference>
<comment type="subcellular location">
    <subcellularLocation>
        <location evidence="1">Cytoplasm</location>
    </subcellularLocation>
</comment>
<keyword evidence="4" id="KW-0343">GTPase activation</keyword>
<dbReference type="InterPro" id="IPR045700">
    <property type="entry name" value="Rab3GAP1"/>
</dbReference>
<protein>
    <recommendedName>
        <fullName evidence="3">Rab3 GTPase-activating protein catalytic subunit</fullName>
    </recommendedName>
</protein>
<dbReference type="VEuPathDB" id="FungiDB:H257_02158"/>
<dbReference type="OrthoDB" id="17346at2759"/>
<evidence type="ECO:0000256" key="2">
    <source>
        <dbReference type="ARBA" id="ARBA00008856"/>
    </source>
</evidence>
<evidence type="ECO:0000313" key="7">
    <source>
        <dbReference type="EMBL" id="ETV87183.1"/>
    </source>
</evidence>